<dbReference type="AlphaFoldDB" id="A0AAD8C3C1"/>
<keyword evidence="5" id="KW-0677">Repeat</keyword>
<evidence type="ECO:0000256" key="2">
    <source>
        <dbReference type="ARBA" id="ARBA00008644"/>
    </source>
</evidence>
<dbReference type="Pfam" id="PF23233">
    <property type="entry name" value="HAT_Syf1_CNRKL1_N"/>
    <property type="match status" value="1"/>
</dbReference>
<keyword evidence="8" id="KW-0175">Coiled coil</keyword>
<dbReference type="GO" id="GO:0000349">
    <property type="term" value="P:generation of catalytic spliceosome for first transesterification step"/>
    <property type="evidence" value="ECO:0007669"/>
    <property type="project" value="TreeGrafter"/>
</dbReference>
<dbReference type="InterPro" id="IPR055433">
    <property type="entry name" value="HAT_Syf1-like_N"/>
</dbReference>
<dbReference type="EMBL" id="JASAOG010000013">
    <property type="protein sequence ID" value="KAK0065488.1"/>
    <property type="molecule type" value="Genomic_DNA"/>
</dbReference>
<reference evidence="13" key="2">
    <citation type="submission" date="2023-04" db="EMBL/GenBank/DDBJ databases">
        <authorList>
            <person name="Bu L."/>
            <person name="Lu L."/>
            <person name="Laidemitt M.R."/>
            <person name="Zhang S.M."/>
            <person name="Mutuku M."/>
            <person name="Mkoji G."/>
            <person name="Steinauer M."/>
            <person name="Loker E.S."/>
        </authorList>
    </citation>
    <scope>NUCLEOTIDE SEQUENCE</scope>
    <source>
        <strain evidence="13">KasaAsao</strain>
        <tissue evidence="13">Whole Snail</tissue>
    </source>
</reference>
<reference evidence="13" key="1">
    <citation type="journal article" date="2023" name="PLoS Negl. Trop. Dis.">
        <title>A genome sequence for Biomphalaria pfeifferi, the major vector snail for the human-infecting parasite Schistosoma mansoni.</title>
        <authorList>
            <person name="Bu L."/>
            <person name="Lu L."/>
            <person name="Laidemitt M.R."/>
            <person name="Zhang S.M."/>
            <person name="Mutuku M."/>
            <person name="Mkoji G."/>
            <person name="Steinauer M."/>
            <person name="Loker E.S."/>
        </authorList>
    </citation>
    <scope>NUCLEOTIDE SEQUENCE</scope>
    <source>
        <strain evidence="13">KasaAsao</strain>
    </source>
</reference>
<dbReference type="InterPro" id="IPR011990">
    <property type="entry name" value="TPR-like_helical_dom_sf"/>
</dbReference>
<organism evidence="13 14">
    <name type="scientific">Biomphalaria pfeifferi</name>
    <name type="common">Bloodfluke planorb</name>
    <name type="synonym">Freshwater snail</name>
    <dbReference type="NCBI Taxonomy" id="112525"/>
    <lineage>
        <taxon>Eukaryota</taxon>
        <taxon>Metazoa</taxon>
        <taxon>Spiralia</taxon>
        <taxon>Lophotrochozoa</taxon>
        <taxon>Mollusca</taxon>
        <taxon>Gastropoda</taxon>
        <taxon>Heterobranchia</taxon>
        <taxon>Euthyneura</taxon>
        <taxon>Panpulmonata</taxon>
        <taxon>Hygrophila</taxon>
        <taxon>Lymnaeoidea</taxon>
        <taxon>Planorbidae</taxon>
        <taxon>Biomphalaria</taxon>
    </lineage>
</organism>
<dbReference type="GO" id="GO:0071014">
    <property type="term" value="C:post-mRNA release spliceosomal complex"/>
    <property type="evidence" value="ECO:0007669"/>
    <property type="project" value="TreeGrafter"/>
</dbReference>
<dbReference type="SMART" id="SM00386">
    <property type="entry name" value="HAT"/>
    <property type="match status" value="11"/>
</dbReference>
<evidence type="ECO:0000259" key="11">
    <source>
        <dbReference type="Pfam" id="PF23231"/>
    </source>
</evidence>
<comment type="similarity">
    <text evidence="2">Belongs to the crooked-neck family.</text>
</comment>
<evidence type="ECO:0000313" key="14">
    <source>
        <dbReference type="Proteomes" id="UP001233172"/>
    </source>
</evidence>
<dbReference type="InterPro" id="IPR056350">
    <property type="entry name" value="HAT_Syf1_central"/>
</dbReference>
<keyword evidence="14" id="KW-1185">Reference proteome</keyword>
<protein>
    <submittedName>
        <fullName evidence="13">Pre-mRNA-splicing factor SYF1</fullName>
    </submittedName>
</protein>
<dbReference type="Gene3D" id="1.25.40.10">
    <property type="entry name" value="Tetratricopeptide repeat domain"/>
    <property type="match status" value="5"/>
</dbReference>
<proteinExistence type="inferred from homology"/>
<feature type="compositionally biased region" description="Acidic residues" evidence="9">
    <location>
        <begin position="813"/>
        <end position="833"/>
    </location>
</feature>
<dbReference type="PANTHER" id="PTHR11246">
    <property type="entry name" value="PRE-MRNA SPLICING FACTOR"/>
    <property type="match status" value="1"/>
</dbReference>
<dbReference type="InterPro" id="IPR045075">
    <property type="entry name" value="Syf1-like"/>
</dbReference>
<dbReference type="InterPro" id="IPR055430">
    <property type="entry name" value="HAT_Syf1_CNRKL1_C"/>
</dbReference>
<dbReference type="FunFam" id="1.25.40.10:FF:001071">
    <property type="entry name" value="pre-mRNA-splicing factor SYF1-like"/>
    <property type="match status" value="1"/>
</dbReference>
<dbReference type="GO" id="GO:0000974">
    <property type="term" value="C:Prp19 complex"/>
    <property type="evidence" value="ECO:0007669"/>
    <property type="project" value="TreeGrafter"/>
</dbReference>
<dbReference type="FunFam" id="1.25.40.10:FF:000023">
    <property type="entry name" value="Pre-mRNA-splicing factor SYF1"/>
    <property type="match status" value="1"/>
</dbReference>
<dbReference type="FunFam" id="1.25.40.10:FF:000220">
    <property type="entry name" value="Pre-mRNA-splicing factor SYF1"/>
    <property type="match status" value="1"/>
</dbReference>
<dbReference type="PANTHER" id="PTHR11246:SF5">
    <property type="entry name" value="PRE-MRNA-SPLICING FACTOR SYF1"/>
    <property type="match status" value="1"/>
</dbReference>
<evidence type="ECO:0000256" key="7">
    <source>
        <dbReference type="ARBA" id="ARBA00023242"/>
    </source>
</evidence>
<dbReference type="Pfam" id="PF23220">
    <property type="entry name" value="HAT_Syf1_M"/>
    <property type="match status" value="1"/>
</dbReference>
<feature type="domain" description="Pre-mRNA-splicing factor SYF1 central HAT repeats" evidence="10">
    <location>
        <begin position="181"/>
        <end position="385"/>
    </location>
</feature>
<evidence type="ECO:0000256" key="5">
    <source>
        <dbReference type="ARBA" id="ARBA00022737"/>
    </source>
</evidence>
<evidence type="ECO:0000256" key="3">
    <source>
        <dbReference type="ARBA" id="ARBA00022664"/>
    </source>
</evidence>
<comment type="caution">
    <text evidence="13">The sequence shown here is derived from an EMBL/GenBank/DDBJ whole genome shotgun (WGS) entry which is preliminary data.</text>
</comment>
<evidence type="ECO:0000256" key="1">
    <source>
        <dbReference type="ARBA" id="ARBA00004123"/>
    </source>
</evidence>
<evidence type="ECO:0000256" key="6">
    <source>
        <dbReference type="ARBA" id="ARBA00023187"/>
    </source>
</evidence>
<dbReference type="GO" id="GO:0071007">
    <property type="term" value="C:U2-type catalytic step 2 spliceosome"/>
    <property type="evidence" value="ECO:0007669"/>
    <property type="project" value="TreeGrafter"/>
</dbReference>
<evidence type="ECO:0000259" key="12">
    <source>
        <dbReference type="Pfam" id="PF23233"/>
    </source>
</evidence>
<keyword evidence="7" id="KW-0539">Nucleus</keyword>
<keyword evidence="4" id="KW-0747">Spliceosome</keyword>
<dbReference type="FunFam" id="1.25.40.10:FF:000411">
    <property type="entry name" value="pre-mRNA-splicing factor SYF1"/>
    <property type="match status" value="1"/>
</dbReference>
<dbReference type="Proteomes" id="UP001233172">
    <property type="component" value="Unassembled WGS sequence"/>
</dbReference>
<feature type="coiled-coil region" evidence="8">
    <location>
        <begin position="757"/>
        <end position="788"/>
    </location>
</feature>
<dbReference type="Pfam" id="PF23231">
    <property type="entry name" value="HAT_Syf1_CNRKL1_C"/>
    <property type="match status" value="1"/>
</dbReference>
<feature type="region of interest" description="Disordered" evidence="9">
    <location>
        <begin position="797"/>
        <end position="865"/>
    </location>
</feature>
<keyword evidence="3" id="KW-0507">mRNA processing</keyword>
<accession>A0AAD8C3C1</accession>
<comment type="subcellular location">
    <subcellularLocation>
        <location evidence="1">Nucleus</location>
    </subcellularLocation>
</comment>
<keyword evidence="6" id="KW-0508">mRNA splicing</keyword>
<dbReference type="SUPFAM" id="SSF48452">
    <property type="entry name" value="TPR-like"/>
    <property type="match status" value="4"/>
</dbReference>
<evidence type="ECO:0000256" key="8">
    <source>
        <dbReference type="SAM" id="Coils"/>
    </source>
</evidence>
<feature type="compositionally biased region" description="Polar residues" evidence="9">
    <location>
        <begin position="797"/>
        <end position="810"/>
    </location>
</feature>
<gene>
    <name evidence="13" type="ORF">Bpfe_004921</name>
</gene>
<dbReference type="FunFam" id="1.25.40.10:FF:000137">
    <property type="entry name" value="Pre-mRNA-splicing factor syf1"/>
    <property type="match status" value="1"/>
</dbReference>
<name>A0AAD8C3C1_BIOPF</name>
<evidence type="ECO:0000256" key="9">
    <source>
        <dbReference type="SAM" id="MobiDB-lite"/>
    </source>
</evidence>
<sequence>MPISKNSNDSFHSDIFFEEEDLPFEEDILRNPYNVKCWLRYIEHKKDAKKEILNTVYERALKQLPGSYKLWYNYLKLLRSQIRGKVVTDPAYEEVNSAFERSLVFMHKMPRIWLDYLHFIMDQGKITRTRRSFDRALRALPITQHCRIWPLYLKFVRSYDLPETAVRVYRRYLKLQKEGSEEYIGYLISIGWLDEAAQRLADVINDESFVSVEGKSKHQLWNQLCELIAKNPDKVTSLKVEPIIRQGLKRYTDQIGVLWNSLADYYIRGGHFERARDIYEEAIQTVITVRDFTQVFDACAQFEKSMIAAKMETMEEEGASEEDDLELEVRLARLEDLMDRRPLLLNSVLLRQNPHNVHEWHKRVTLFEGKPREIINTYTEAVQTVDPKLASGKPHTLWVEFAQFYEKNDQIEDARIVFEKATQVPYKHVDDLACVWCEWAEMELRHNHSEEALKLMQRATTPLKRQVAYHDETETVQTRVHKSLKVWSLYADLEESFGTFKSCKSVYDKIIDLRIATPQIIMNYAMFLEENNYFEEAFKAYEKGIALFKWPNVYDLWNTYLNKFITRYEGTKLERARDLFEQCLEKCPEKYAKEIYLLYAKLEMEHGMARHAMAVYDRATRAVLPEEQYKMFNIYIKKAAEVYGVTHTRTIYEKAIEVLPNDQAREMCLRFADLEKKLGEIDRARAIYAHGSQISDPRVAPQFWESWKEFEINHGNEDTVREMLRIKRSVQATYNTQVNFMSAQMLAAQTKKQDNINLEEGNEMQQLEARARQLAQESLKEKAQAEKKLLFVRSSTTQEELGELTKTNNPDEINIDDDEDDTDEEEEVEEMEVEQQTVPSEVFGGLAPHRTEDDDDDDDMLTKTN</sequence>
<feature type="domain" description="Pre-mRNA-splicing factor Syf1/CRNKL1-like C-terminal HAT-repeats" evidence="11">
    <location>
        <begin position="387"/>
        <end position="769"/>
    </location>
</feature>
<dbReference type="InterPro" id="IPR003107">
    <property type="entry name" value="HAT"/>
</dbReference>
<evidence type="ECO:0000256" key="4">
    <source>
        <dbReference type="ARBA" id="ARBA00022728"/>
    </source>
</evidence>
<evidence type="ECO:0000259" key="10">
    <source>
        <dbReference type="Pfam" id="PF23220"/>
    </source>
</evidence>
<feature type="domain" description="Pre-mRNA-splicing factor Syf1-like N-terminal HAT-repeats" evidence="12">
    <location>
        <begin position="20"/>
        <end position="178"/>
    </location>
</feature>
<evidence type="ECO:0000313" key="13">
    <source>
        <dbReference type="EMBL" id="KAK0065488.1"/>
    </source>
</evidence>